<name>K1RBS4_MAGGI</name>
<dbReference type="PROSITE" id="PS51125">
    <property type="entry name" value="NHL"/>
    <property type="match status" value="1"/>
</dbReference>
<dbReference type="PROSITE" id="PS50119">
    <property type="entry name" value="ZF_BBOX"/>
    <property type="match status" value="2"/>
</dbReference>
<feature type="compositionally biased region" description="Polar residues" evidence="2">
    <location>
        <begin position="26"/>
        <end position="39"/>
    </location>
</feature>
<evidence type="ECO:0000256" key="1">
    <source>
        <dbReference type="ARBA" id="ARBA00022737"/>
    </source>
</evidence>
<evidence type="ECO:0000313" key="4">
    <source>
        <dbReference type="EMBL" id="EKC31531.1"/>
    </source>
</evidence>
<evidence type="ECO:0000259" key="3">
    <source>
        <dbReference type="PROSITE" id="PS50119"/>
    </source>
</evidence>
<dbReference type="GO" id="GO:0008270">
    <property type="term" value="F:zinc ion binding"/>
    <property type="evidence" value="ECO:0007669"/>
    <property type="project" value="InterPro"/>
</dbReference>
<proteinExistence type="predicted"/>
<sequence length="618" mass="70322">MRLYSPNGYLVKSIQNYSGNLPRGITVSQSGEQDYTGNSRRTENKDEDNIDSDSDQSAEIKVAMDPRISAQDVLRCRLCKTPIPPLYCDICHIHLCKTCAGEHILDESSEHKVVVFKKRGLAPSCSKHSKKLCELHCKQCDIPICLQCISFGEHHGHELVEISKILENKKKKLDRDLQELENSIFPKYQEIASIIPVQTNDLNQNFQKLASAISKRGEDMHKEIYIAMQKLIFEVNEMESKHLVVLEEQEDEIKRSISEITQIIADLKEILNSNNICLISDYKSRIAEFRRLPSKITVTLPSLTPHKIDNEQLQQRFGSLTGLSFTTEERYLPDSSDDESSLPDKQLIDKPLIITIINTEYGDLNRLCSVACQNDDEVWTRGQNNVIRLYNTTGNMLQSIKTKSGHKPWDISLTKRGELVYTAYSDNSVNKVTNTEIQTVIKLWEWRPRSVCSASSGDFLVICVSDDEKQTKVVRYSDTKEVQSIQFNDKGLPLYSSNFLPKYICENKNLDICVADNEARAVVVVSQAGKPRLIYNGSHMNTRDPFKPVGITTDSQSRILTADYNNDRIHILDKDGQFLCYFDNCDLQGPLGLCVNNRDNLFVAEYKTGKVKKIQYVI</sequence>
<dbReference type="CDD" id="cd19756">
    <property type="entry name" value="Bbox2"/>
    <property type="match status" value="1"/>
</dbReference>
<dbReference type="InterPro" id="IPR047153">
    <property type="entry name" value="TRIM45/56/19-like"/>
</dbReference>
<dbReference type="AlphaFoldDB" id="K1RBS4"/>
<protein>
    <submittedName>
        <fullName evidence="4">Tripartite motif-containing protein 3</fullName>
    </submittedName>
</protein>
<dbReference type="HOGENOM" id="CLU_007742_5_1_1"/>
<evidence type="ECO:0000256" key="2">
    <source>
        <dbReference type="SAM" id="MobiDB-lite"/>
    </source>
</evidence>
<dbReference type="Gene3D" id="2.120.10.30">
    <property type="entry name" value="TolB, C-terminal domain"/>
    <property type="match status" value="1"/>
</dbReference>
<dbReference type="InParanoid" id="K1RBS4"/>
<dbReference type="Pfam" id="PF00643">
    <property type="entry name" value="zf-B_box"/>
    <property type="match status" value="1"/>
</dbReference>
<organism evidence="4">
    <name type="scientific">Magallana gigas</name>
    <name type="common">Pacific oyster</name>
    <name type="synonym">Crassostrea gigas</name>
    <dbReference type="NCBI Taxonomy" id="29159"/>
    <lineage>
        <taxon>Eukaryota</taxon>
        <taxon>Metazoa</taxon>
        <taxon>Spiralia</taxon>
        <taxon>Lophotrochozoa</taxon>
        <taxon>Mollusca</taxon>
        <taxon>Bivalvia</taxon>
        <taxon>Autobranchia</taxon>
        <taxon>Pteriomorphia</taxon>
        <taxon>Ostreida</taxon>
        <taxon>Ostreoidea</taxon>
        <taxon>Ostreidae</taxon>
        <taxon>Magallana</taxon>
    </lineage>
</organism>
<accession>K1RBS4</accession>
<keyword evidence="1" id="KW-0677">Repeat</keyword>
<reference evidence="4" key="1">
    <citation type="journal article" date="2012" name="Nature">
        <title>The oyster genome reveals stress adaptation and complexity of shell formation.</title>
        <authorList>
            <person name="Zhang G."/>
            <person name="Fang X."/>
            <person name="Guo X."/>
            <person name="Li L."/>
            <person name="Luo R."/>
            <person name="Xu F."/>
            <person name="Yang P."/>
            <person name="Zhang L."/>
            <person name="Wang X."/>
            <person name="Qi H."/>
            <person name="Xiong Z."/>
            <person name="Que H."/>
            <person name="Xie Y."/>
            <person name="Holland P.W."/>
            <person name="Paps J."/>
            <person name="Zhu Y."/>
            <person name="Wu F."/>
            <person name="Chen Y."/>
            <person name="Wang J."/>
            <person name="Peng C."/>
            <person name="Meng J."/>
            <person name="Yang L."/>
            <person name="Liu J."/>
            <person name="Wen B."/>
            <person name="Zhang N."/>
            <person name="Huang Z."/>
            <person name="Zhu Q."/>
            <person name="Feng Y."/>
            <person name="Mount A."/>
            <person name="Hedgecock D."/>
            <person name="Xu Z."/>
            <person name="Liu Y."/>
            <person name="Domazet-Loso T."/>
            <person name="Du Y."/>
            <person name="Sun X."/>
            <person name="Zhang S."/>
            <person name="Liu B."/>
            <person name="Cheng P."/>
            <person name="Jiang X."/>
            <person name="Li J."/>
            <person name="Fan D."/>
            <person name="Wang W."/>
            <person name="Fu W."/>
            <person name="Wang T."/>
            <person name="Wang B."/>
            <person name="Zhang J."/>
            <person name="Peng Z."/>
            <person name="Li Y."/>
            <person name="Li N."/>
            <person name="Wang J."/>
            <person name="Chen M."/>
            <person name="He Y."/>
            <person name="Tan F."/>
            <person name="Song X."/>
            <person name="Zheng Q."/>
            <person name="Huang R."/>
            <person name="Yang H."/>
            <person name="Du X."/>
            <person name="Chen L."/>
            <person name="Yang M."/>
            <person name="Gaffney P.M."/>
            <person name="Wang S."/>
            <person name="Luo L."/>
            <person name="She Z."/>
            <person name="Ming Y."/>
            <person name="Huang W."/>
            <person name="Zhang S."/>
            <person name="Huang B."/>
            <person name="Zhang Y."/>
            <person name="Qu T."/>
            <person name="Ni P."/>
            <person name="Miao G."/>
            <person name="Wang J."/>
            <person name="Wang Q."/>
            <person name="Steinberg C.E."/>
            <person name="Wang H."/>
            <person name="Li N."/>
            <person name="Qian L."/>
            <person name="Zhang G."/>
            <person name="Li Y."/>
            <person name="Yang H."/>
            <person name="Liu X."/>
            <person name="Wang J."/>
            <person name="Yin Y."/>
            <person name="Wang J."/>
        </authorList>
    </citation>
    <scope>NUCLEOTIDE SEQUENCE [LARGE SCALE GENOMIC DNA]</scope>
    <source>
        <strain evidence="4">05x7-T-G4-1.051#20</strain>
    </source>
</reference>
<gene>
    <name evidence="4" type="ORF">CGI_10027642</name>
</gene>
<feature type="region of interest" description="Disordered" evidence="2">
    <location>
        <begin position="23"/>
        <end position="56"/>
    </location>
</feature>
<feature type="domain" description="B box-type" evidence="3">
    <location>
        <begin position="125"/>
        <end position="162"/>
    </location>
</feature>
<dbReference type="InterPro" id="IPR001258">
    <property type="entry name" value="NHL_repeat"/>
</dbReference>
<dbReference type="SMART" id="SM00336">
    <property type="entry name" value="BBOX"/>
    <property type="match status" value="1"/>
</dbReference>
<feature type="domain" description="B box-type" evidence="3">
    <location>
        <begin position="71"/>
        <end position="116"/>
    </location>
</feature>
<feature type="compositionally biased region" description="Acidic residues" evidence="2">
    <location>
        <begin position="45"/>
        <end position="56"/>
    </location>
</feature>
<dbReference type="PANTHER" id="PTHR25462:SF300">
    <property type="entry name" value="RING-TYPE DOMAIN-CONTAINING PROTEIN"/>
    <property type="match status" value="1"/>
</dbReference>
<dbReference type="SUPFAM" id="SSF63829">
    <property type="entry name" value="Calcium-dependent phosphotriesterase"/>
    <property type="match status" value="1"/>
</dbReference>
<dbReference type="PANTHER" id="PTHR25462">
    <property type="entry name" value="BONUS, ISOFORM C-RELATED"/>
    <property type="match status" value="1"/>
</dbReference>
<dbReference type="EMBL" id="JH816755">
    <property type="protein sequence ID" value="EKC31531.1"/>
    <property type="molecule type" value="Genomic_DNA"/>
</dbReference>
<dbReference type="Gene3D" id="3.30.160.60">
    <property type="entry name" value="Classic Zinc Finger"/>
    <property type="match status" value="1"/>
</dbReference>
<dbReference type="InterPro" id="IPR000315">
    <property type="entry name" value="Znf_B-box"/>
</dbReference>
<dbReference type="SUPFAM" id="SSF57845">
    <property type="entry name" value="B-box zinc-binding domain"/>
    <property type="match status" value="1"/>
</dbReference>
<dbReference type="InterPro" id="IPR011042">
    <property type="entry name" value="6-blade_b-propeller_TolB-like"/>
</dbReference>